<feature type="compositionally biased region" description="Low complexity" evidence="1">
    <location>
        <begin position="339"/>
        <end position="354"/>
    </location>
</feature>
<feature type="region of interest" description="Disordered" evidence="1">
    <location>
        <begin position="328"/>
        <end position="463"/>
    </location>
</feature>
<feature type="domain" description="Ubiquitin-like" evidence="3">
    <location>
        <begin position="120"/>
        <end position="178"/>
    </location>
</feature>
<feature type="compositionally biased region" description="Acidic residues" evidence="1">
    <location>
        <begin position="427"/>
        <end position="452"/>
    </location>
</feature>
<feature type="compositionally biased region" description="Low complexity" evidence="1">
    <location>
        <begin position="17"/>
        <end position="26"/>
    </location>
</feature>
<dbReference type="GO" id="GO:0044695">
    <property type="term" value="C:Dsc E3 ubiquitin ligase complex"/>
    <property type="evidence" value="ECO:0007669"/>
    <property type="project" value="InterPro"/>
</dbReference>
<dbReference type="InterPro" id="IPR045226">
    <property type="entry name" value="Dsc3"/>
</dbReference>
<dbReference type="InterPro" id="IPR029071">
    <property type="entry name" value="Ubiquitin-like_domsf"/>
</dbReference>
<feature type="compositionally biased region" description="Low complexity" evidence="1">
    <location>
        <begin position="253"/>
        <end position="268"/>
    </location>
</feature>
<dbReference type="Pfam" id="PF13373">
    <property type="entry name" value="Dsc3_C"/>
    <property type="match status" value="1"/>
</dbReference>
<keyword evidence="2" id="KW-0472">Membrane</keyword>
<reference evidence="4" key="1">
    <citation type="journal article" date="2020" name="Fungal Divers.">
        <title>Resolving the Mortierellaceae phylogeny through synthesis of multi-gene phylogenetics and phylogenomics.</title>
        <authorList>
            <person name="Vandepol N."/>
            <person name="Liber J."/>
            <person name="Desiro A."/>
            <person name="Na H."/>
            <person name="Kennedy M."/>
            <person name="Barry K."/>
            <person name="Grigoriev I.V."/>
            <person name="Miller A.N."/>
            <person name="O'Donnell K."/>
            <person name="Stajich J.E."/>
            <person name="Bonito G."/>
        </authorList>
    </citation>
    <scope>NUCLEOTIDE SEQUENCE</scope>
    <source>
        <strain evidence="4">NRRL 6426</strain>
    </source>
</reference>
<accession>A0A9P5S4P9</accession>
<evidence type="ECO:0000313" key="5">
    <source>
        <dbReference type="Proteomes" id="UP000748756"/>
    </source>
</evidence>
<evidence type="ECO:0000259" key="3">
    <source>
        <dbReference type="PROSITE" id="PS50053"/>
    </source>
</evidence>
<dbReference type="CDD" id="cd17039">
    <property type="entry name" value="Ubl_ubiquitin_like"/>
    <property type="match status" value="1"/>
</dbReference>
<keyword evidence="5" id="KW-1185">Reference proteome</keyword>
<dbReference type="SUPFAM" id="SSF54236">
    <property type="entry name" value="Ubiquitin-like"/>
    <property type="match status" value="1"/>
</dbReference>
<feature type="compositionally biased region" description="Low complexity" evidence="1">
    <location>
        <begin position="362"/>
        <end position="401"/>
    </location>
</feature>
<dbReference type="PANTHER" id="PTHR28049:SF1">
    <property type="entry name" value="DSC E3 UBIQUITIN LIGASE COMPLEX SUBUNIT 3"/>
    <property type="match status" value="1"/>
</dbReference>
<proteinExistence type="predicted"/>
<dbReference type="InterPro" id="IPR000626">
    <property type="entry name" value="Ubiquitin-like_dom"/>
</dbReference>
<evidence type="ECO:0000256" key="2">
    <source>
        <dbReference type="SAM" id="Phobius"/>
    </source>
</evidence>
<name>A0A9P5S4P9_9FUNG</name>
<gene>
    <name evidence="4" type="ORF">BG015_011056</name>
</gene>
<feature type="region of interest" description="Disordered" evidence="1">
    <location>
        <begin position="1"/>
        <end position="122"/>
    </location>
</feature>
<dbReference type="PROSITE" id="PS50053">
    <property type="entry name" value="UBIQUITIN_2"/>
    <property type="match status" value="1"/>
</dbReference>
<dbReference type="PANTHER" id="PTHR28049">
    <property type="entry name" value="TRANSMEMBRANE PROTEIN YOR223W"/>
    <property type="match status" value="1"/>
</dbReference>
<protein>
    <recommendedName>
        <fullName evidence="3">Ubiquitin-like domain-containing protein</fullName>
    </recommendedName>
</protein>
<dbReference type="InterPro" id="IPR019413">
    <property type="entry name" value="Dsc3_ub-like_dom"/>
</dbReference>
<comment type="caution">
    <text evidence="4">The sequence shown here is derived from an EMBL/GenBank/DDBJ whole genome shotgun (WGS) entry which is preliminary data.</text>
</comment>
<dbReference type="AlphaFoldDB" id="A0A9P5S4P9"/>
<dbReference type="Gene3D" id="3.10.20.90">
    <property type="entry name" value="Phosphatidylinositol 3-kinase Catalytic Subunit, Chain A, domain 1"/>
    <property type="match status" value="1"/>
</dbReference>
<dbReference type="OrthoDB" id="2556122at2759"/>
<dbReference type="InterPro" id="IPR025390">
    <property type="entry name" value="Dsc3_C"/>
</dbReference>
<feature type="region of interest" description="Disordered" evidence="1">
    <location>
        <begin position="247"/>
        <end position="289"/>
    </location>
</feature>
<dbReference type="Proteomes" id="UP000748756">
    <property type="component" value="Unassembled WGS sequence"/>
</dbReference>
<feature type="transmembrane region" description="Helical" evidence="2">
    <location>
        <begin position="570"/>
        <end position="587"/>
    </location>
</feature>
<feature type="compositionally biased region" description="Basic and acidic residues" evidence="1">
    <location>
        <begin position="84"/>
        <end position="95"/>
    </location>
</feature>
<feature type="transmembrane region" description="Helical" evidence="2">
    <location>
        <begin position="540"/>
        <end position="558"/>
    </location>
</feature>
<feature type="compositionally biased region" description="Polar residues" evidence="1">
    <location>
        <begin position="96"/>
        <end position="112"/>
    </location>
</feature>
<sequence>MSYARVNDASDSEDEASSNNNTTTSAIHSVPPPPRTRRTGSVAAATLAALTRGSNSNRQGYSRLDEDDDAAEGSPTQGPGSAEVDQRRQEDEQSHEQTGQTRRQSQDQVQGSRTEENADLEINIRFGEEQDLSLRVPRTDTIEQVKDKIKEARPSIENKYLRLIHSGKILIDNKTLIESLPKSLFTQVEVPHQHHQSRLSSSVEAVEAAANNILAGIASRTSGEKSTPPTVRTHTSLGSILPTHVSTMTTSNTASKLSPSPPSATTATVTHPLSSGGGGGHVIIDIPSDASSHGNNKNLTSTSTISIPVQTGPIYFLCSLSDFPPAQPAGPTAVRKGKAVATGVGNNSNNSTSGRLRRDGPSRPSRSRGLNASHIPSQSSSSAAAAAAVRVGASSPLSLPGSSGGGNSSSSRRHGSRHRREDGRASEDEDEAQVGADYDEDEEEEEEEEEELSPIMAPQATGFDRLREAGFSEDEIRSIRRQFHASRGTVTSTVGENGIAVGLDQDEDASARARRIEEEWIDQHGAETLPEGLEGSYGEMVWGLMLGFFMGLIVLFWFKEATFSRRQQMGIIAGMMINVGFGVLHLYY</sequence>
<dbReference type="EMBL" id="JAAAUQ010000083">
    <property type="protein sequence ID" value="KAF9155088.1"/>
    <property type="molecule type" value="Genomic_DNA"/>
</dbReference>
<evidence type="ECO:0000256" key="1">
    <source>
        <dbReference type="SAM" id="MobiDB-lite"/>
    </source>
</evidence>
<dbReference type="Pfam" id="PF10302">
    <property type="entry name" value="Dsc3_N"/>
    <property type="match status" value="1"/>
</dbReference>
<keyword evidence="2" id="KW-0812">Transmembrane</keyword>
<evidence type="ECO:0000313" key="4">
    <source>
        <dbReference type="EMBL" id="KAF9155088.1"/>
    </source>
</evidence>
<keyword evidence="2" id="KW-1133">Transmembrane helix</keyword>
<organism evidence="4 5">
    <name type="scientific">Linnemannia schmuckeri</name>
    <dbReference type="NCBI Taxonomy" id="64567"/>
    <lineage>
        <taxon>Eukaryota</taxon>
        <taxon>Fungi</taxon>
        <taxon>Fungi incertae sedis</taxon>
        <taxon>Mucoromycota</taxon>
        <taxon>Mortierellomycotina</taxon>
        <taxon>Mortierellomycetes</taxon>
        <taxon>Mortierellales</taxon>
        <taxon>Mortierellaceae</taxon>
        <taxon>Linnemannia</taxon>
    </lineage>
</organism>
<dbReference type="GO" id="GO:0005783">
    <property type="term" value="C:endoplasmic reticulum"/>
    <property type="evidence" value="ECO:0007669"/>
    <property type="project" value="TreeGrafter"/>
</dbReference>